<dbReference type="EMBL" id="JAUZQC010000018">
    <property type="protein sequence ID" value="KAK5855168.1"/>
    <property type="molecule type" value="Genomic_DNA"/>
</dbReference>
<reference evidence="1 2" key="2">
    <citation type="journal article" date="2023" name="Mol. Biol. Evol.">
        <title>Genomics of Secondarily Temperate Adaptation in the Only Non-Antarctic Icefish.</title>
        <authorList>
            <person name="Rivera-Colon A.G."/>
            <person name="Rayamajhi N."/>
            <person name="Minhas B.F."/>
            <person name="Madrigal G."/>
            <person name="Bilyk K.T."/>
            <person name="Yoon V."/>
            <person name="Hune M."/>
            <person name="Gregory S."/>
            <person name="Cheng C.H.C."/>
            <person name="Catchen J.M."/>
        </authorList>
    </citation>
    <scope>NUCLEOTIDE SEQUENCE [LARGE SCALE GENOMIC DNA]</scope>
    <source>
        <strain evidence="1">JMC-PN-2008</strain>
    </source>
</reference>
<sequence>MREEEEKEEEEGYSEWLQAATSVRDFFSSKRLSRERWRLFSPSGGEVEEEKLSSQTFGCKDDRRPFKKEADGRTQAETCINTSVFTCSGEVAPSYRYRARVVQRGSGNWTGVAMETGETVA</sequence>
<gene>
    <name evidence="1" type="ORF">PBY51_005299</name>
</gene>
<name>A0AAN7X2V0_ELEMC</name>
<evidence type="ECO:0000313" key="2">
    <source>
        <dbReference type="Proteomes" id="UP001346869"/>
    </source>
</evidence>
<proteinExistence type="predicted"/>
<evidence type="ECO:0000313" key="1">
    <source>
        <dbReference type="EMBL" id="KAK5855168.1"/>
    </source>
</evidence>
<organism evidence="1 2">
    <name type="scientific">Eleginops maclovinus</name>
    <name type="common">Patagonian blennie</name>
    <name type="synonym">Eleginus maclovinus</name>
    <dbReference type="NCBI Taxonomy" id="56733"/>
    <lineage>
        <taxon>Eukaryota</taxon>
        <taxon>Metazoa</taxon>
        <taxon>Chordata</taxon>
        <taxon>Craniata</taxon>
        <taxon>Vertebrata</taxon>
        <taxon>Euteleostomi</taxon>
        <taxon>Actinopterygii</taxon>
        <taxon>Neopterygii</taxon>
        <taxon>Teleostei</taxon>
        <taxon>Neoteleostei</taxon>
        <taxon>Acanthomorphata</taxon>
        <taxon>Eupercaria</taxon>
        <taxon>Perciformes</taxon>
        <taxon>Notothenioidei</taxon>
        <taxon>Eleginopidae</taxon>
        <taxon>Eleginops</taxon>
    </lineage>
</organism>
<keyword evidence="2" id="KW-1185">Reference proteome</keyword>
<dbReference type="Proteomes" id="UP001346869">
    <property type="component" value="Unassembled WGS sequence"/>
</dbReference>
<comment type="caution">
    <text evidence="1">The sequence shown here is derived from an EMBL/GenBank/DDBJ whole genome shotgun (WGS) entry which is preliminary data.</text>
</comment>
<dbReference type="AlphaFoldDB" id="A0AAN7X2V0"/>
<reference evidence="1 2" key="1">
    <citation type="journal article" date="2023" name="Genes (Basel)">
        <title>Chromosome-Level Genome Assembly and Circadian Gene Repertoire of the Patagonia Blennie Eleginops maclovinus-The Closest Ancestral Proxy of Antarctic Cryonotothenioids.</title>
        <authorList>
            <person name="Cheng C.C."/>
            <person name="Rivera-Colon A.G."/>
            <person name="Minhas B.F."/>
            <person name="Wilson L."/>
            <person name="Rayamajhi N."/>
            <person name="Vargas-Chacoff L."/>
            <person name="Catchen J.M."/>
        </authorList>
    </citation>
    <scope>NUCLEOTIDE SEQUENCE [LARGE SCALE GENOMIC DNA]</scope>
    <source>
        <strain evidence="1">JMC-PN-2008</strain>
    </source>
</reference>
<protein>
    <submittedName>
        <fullName evidence="1">Uncharacterized protein</fullName>
    </submittedName>
</protein>
<accession>A0AAN7X2V0</accession>